<organism evidence="2 3">
    <name type="scientific">Sorangium cellulosum</name>
    <name type="common">Polyangium cellulosum</name>
    <dbReference type="NCBI Taxonomy" id="56"/>
    <lineage>
        <taxon>Bacteria</taxon>
        <taxon>Pseudomonadati</taxon>
        <taxon>Myxococcota</taxon>
        <taxon>Polyangia</taxon>
        <taxon>Polyangiales</taxon>
        <taxon>Polyangiaceae</taxon>
        <taxon>Sorangium</taxon>
    </lineage>
</organism>
<dbReference type="SUPFAM" id="SSF53901">
    <property type="entry name" value="Thiolase-like"/>
    <property type="match status" value="2"/>
</dbReference>
<dbReference type="PANTHER" id="PTHR34069">
    <property type="entry name" value="3-OXOACYL-[ACYL-CARRIER-PROTEIN] SYNTHASE 3"/>
    <property type="match status" value="1"/>
</dbReference>
<comment type="caution">
    <text evidence="2">The sequence shown here is derived from an EMBL/GenBank/DDBJ whole genome shotgun (WGS) entry which is preliminary data.</text>
</comment>
<dbReference type="Gene3D" id="3.40.47.10">
    <property type="match status" value="2"/>
</dbReference>
<dbReference type="Pfam" id="PF08545">
    <property type="entry name" value="ACP_syn_III"/>
    <property type="match status" value="1"/>
</dbReference>
<dbReference type="InterPro" id="IPR013751">
    <property type="entry name" value="ACP_syn_III_N"/>
</dbReference>
<reference evidence="2 3" key="1">
    <citation type="submission" date="2014-02" db="EMBL/GenBank/DDBJ databases">
        <title>The small core and large imbalanced accessory genome model reveals a collaborative survival strategy of Sorangium cellulosum strains in nature.</title>
        <authorList>
            <person name="Han K."/>
            <person name="Peng R."/>
            <person name="Blom J."/>
            <person name="Li Y.-Z."/>
        </authorList>
    </citation>
    <scope>NUCLEOTIDE SEQUENCE [LARGE SCALE GENOMIC DNA]</scope>
    <source>
        <strain evidence="2 3">So0157-25</strain>
    </source>
</reference>
<dbReference type="AlphaFoldDB" id="A0A150P1D6"/>
<dbReference type="InterPro" id="IPR016039">
    <property type="entry name" value="Thiolase-like"/>
</dbReference>
<dbReference type="GO" id="GO:0006633">
    <property type="term" value="P:fatty acid biosynthetic process"/>
    <property type="evidence" value="ECO:0007669"/>
    <property type="project" value="InterPro"/>
</dbReference>
<protein>
    <recommendedName>
        <fullName evidence="1">Beta-ketoacyl-[acyl-carrier-protein] synthase III N-terminal domain-containing protein</fullName>
    </recommendedName>
</protein>
<feature type="domain" description="Beta-ketoacyl-[acyl-carrier-protein] synthase III N-terminal" evidence="1">
    <location>
        <begin position="123"/>
        <end position="190"/>
    </location>
</feature>
<accession>A0A150P1D6</accession>
<name>A0A150P1D6_SORCE</name>
<dbReference type="EMBL" id="JELY01003450">
    <property type="protein sequence ID" value="KYF48839.1"/>
    <property type="molecule type" value="Genomic_DNA"/>
</dbReference>
<dbReference type="GO" id="GO:0004315">
    <property type="term" value="F:3-oxoacyl-[acyl-carrier-protein] synthase activity"/>
    <property type="evidence" value="ECO:0007669"/>
    <property type="project" value="InterPro"/>
</dbReference>
<gene>
    <name evidence="2" type="ORF">BE08_40830</name>
</gene>
<sequence>MPWDRTMTHEAYVCGFHYELGESSRTYAEASGFRDVVAARKLPDMPALWGWGSFHVTEDAYELGRAAGKKTLDASGIDPADVELTLIASSYLPDADDLLYQGTGKVLRSLGLTRSLLEGQTLAGCATLLSALEGAAQLVRAGVRKDVLVIGIDKMPKGIDRFWDYGLFSDAAAACLVSSSRRGGSLRVEASARGIELDEIVGGVRFNAKNALHVRVLSELMRGAGCTIQQVSRVFNNNVYLPIKSQKDLLAGFKKPQMFLDNVARVGHCLACDSFINFCDYAGSRALAPGERFVLQADGNGHCAMSLLRWEGDPCA</sequence>
<dbReference type="GO" id="GO:0044550">
    <property type="term" value="P:secondary metabolite biosynthetic process"/>
    <property type="evidence" value="ECO:0007669"/>
    <property type="project" value="TreeGrafter"/>
</dbReference>
<evidence type="ECO:0000313" key="3">
    <source>
        <dbReference type="Proteomes" id="UP000075420"/>
    </source>
</evidence>
<evidence type="ECO:0000313" key="2">
    <source>
        <dbReference type="EMBL" id="KYF48839.1"/>
    </source>
</evidence>
<proteinExistence type="predicted"/>
<evidence type="ECO:0000259" key="1">
    <source>
        <dbReference type="Pfam" id="PF08545"/>
    </source>
</evidence>
<dbReference type="PANTHER" id="PTHR34069:SF2">
    <property type="entry name" value="BETA-KETOACYL-[ACYL-CARRIER-PROTEIN] SYNTHASE III"/>
    <property type="match status" value="1"/>
</dbReference>
<dbReference type="Proteomes" id="UP000075420">
    <property type="component" value="Unassembled WGS sequence"/>
</dbReference>